<accession>A0A9P0FNX7</accession>
<dbReference type="Pfam" id="PF10541">
    <property type="entry name" value="KASH"/>
    <property type="match status" value="1"/>
</dbReference>
<dbReference type="Proteomes" id="UP001154078">
    <property type="component" value="Chromosome 8"/>
</dbReference>
<feature type="domain" description="KASH" evidence="9">
    <location>
        <begin position="770"/>
        <end position="822"/>
    </location>
</feature>
<feature type="region of interest" description="Disordered" evidence="8">
    <location>
        <begin position="191"/>
        <end position="229"/>
    </location>
</feature>
<dbReference type="OrthoDB" id="10041151at2759"/>
<evidence type="ECO:0000256" key="8">
    <source>
        <dbReference type="SAM" id="MobiDB-lite"/>
    </source>
</evidence>
<sequence>MNNPSKQASDNGRKSSTKTWNDNSTAPNSGIYYFIHEDTEESQVEEMPSDVGSSLDTGYEMPKRKAVSEDTIRRLVHQAEQLVTPDIAFRKNHKSKIRIAANDEDSCDASGEDDQESLISDYDDSTATLKGLNDSQMTENGLGSEEKIKSWNTSLNQACSTPQRFNNLSMSESALHNMHYPHKYFNGTEVSNSTSSTVEEVGPHYLENPSPNRRKKRKNKTMFGKSDPYLTNCSPRQKSMLLKSCSFSGFSNKHNANESSSCSEPVIIMPNICDTSTTSGGESEEEMYKRRAGSFKVGLRTHYFNNEARDYSPGKSSLNMEEQSSSLSEAWDNYQENYLSEPYSESRDSDGARRLLNFGEDYRNFIDSPSDWSAFSDVSPVFKRKQRTPRKPYDDDFSLKQFLSDSKNQYKLSEELFNSHNLDNHFVTSEIDDLFSNCDRHIALINRIFETPEAHKISLIEQKKMTDLLQQWRLLKNNIQKMQEYATLQKKISETKILIKKLQVPEYLNFNSTPLDHIKNEIDVCKNLLKVIDLYSEKLTGINVDVHRFSLANHDLDSLNSKLKANVLDLYELLDSAKTLSTEKLEQMGNLLPKWQSLESRLEQFRMDLMDDEKNIDALISSLNDGIFTDQTATGVRDIAKLLSESTYHQGHHLGDFLTEGSVSDSGISDEGSEHEIGERQGRLSAIRRLVRQFEASLPSDSVSKIKIRETINKIEDDLKTLQSKCRSLVARTSACSSSNLSLQQKEAILKSLMKGEDPPSNSDKRPKWYNSRSFKASLVFQAIILTFVCLTYFFDPQCCDHMNNYKWSFSPKLHFEGRPPV</sequence>
<comment type="subcellular location">
    <subcellularLocation>
        <location evidence="1">Nucleus membrane</location>
    </subcellularLocation>
</comment>
<feature type="compositionally biased region" description="Polar residues" evidence="8">
    <location>
        <begin position="17"/>
        <end position="28"/>
    </location>
</feature>
<evidence type="ECO:0000256" key="7">
    <source>
        <dbReference type="SAM" id="Coils"/>
    </source>
</evidence>
<proteinExistence type="inferred from homology"/>
<keyword evidence="7" id="KW-0175">Coiled coil</keyword>
<evidence type="ECO:0000313" key="11">
    <source>
        <dbReference type="Proteomes" id="UP001154078"/>
    </source>
</evidence>
<dbReference type="GO" id="GO:0006997">
    <property type="term" value="P:nucleus organization"/>
    <property type="evidence" value="ECO:0007669"/>
    <property type="project" value="TreeGrafter"/>
</dbReference>
<dbReference type="GO" id="GO:0007097">
    <property type="term" value="P:nuclear migration"/>
    <property type="evidence" value="ECO:0007669"/>
    <property type="project" value="TreeGrafter"/>
</dbReference>
<feature type="compositionally biased region" description="Low complexity" evidence="8">
    <location>
        <begin position="191"/>
        <end position="200"/>
    </location>
</feature>
<keyword evidence="5" id="KW-0472">Membrane</keyword>
<comment type="similarity">
    <text evidence="2">Belongs to the nesprin family.</text>
</comment>
<keyword evidence="11" id="KW-1185">Reference proteome</keyword>
<evidence type="ECO:0000256" key="5">
    <source>
        <dbReference type="ARBA" id="ARBA00023136"/>
    </source>
</evidence>
<evidence type="ECO:0000256" key="6">
    <source>
        <dbReference type="ARBA" id="ARBA00023242"/>
    </source>
</evidence>
<dbReference type="GO" id="GO:0007010">
    <property type="term" value="P:cytoskeleton organization"/>
    <property type="evidence" value="ECO:0007669"/>
    <property type="project" value="TreeGrafter"/>
</dbReference>
<keyword evidence="6" id="KW-0539">Nucleus</keyword>
<evidence type="ECO:0000256" key="4">
    <source>
        <dbReference type="ARBA" id="ARBA00022989"/>
    </source>
</evidence>
<dbReference type="PANTHER" id="PTHR21524">
    <property type="entry name" value="SPECTRIN REPEAT CONTAINING NUCLEAR ENVELOPE PROTEIN 2"/>
    <property type="match status" value="1"/>
</dbReference>
<evidence type="ECO:0000256" key="1">
    <source>
        <dbReference type="ARBA" id="ARBA00004126"/>
    </source>
</evidence>
<feature type="compositionally biased region" description="Polar residues" evidence="8">
    <location>
        <begin position="1"/>
        <end position="10"/>
    </location>
</feature>
<dbReference type="SMART" id="SM01249">
    <property type="entry name" value="KASH"/>
    <property type="match status" value="1"/>
</dbReference>
<dbReference type="InterPro" id="IPR012315">
    <property type="entry name" value="KASH"/>
</dbReference>
<evidence type="ECO:0000313" key="10">
    <source>
        <dbReference type="EMBL" id="CAH0561930.1"/>
    </source>
</evidence>
<dbReference type="AlphaFoldDB" id="A0A9P0FNX7"/>
<dbReference type="EMBL" id="OV121139">
    <property type="protein sequence ID" value="CAH0561930.1"/>
    <property type="molecule type" value="Genomic_DNA"/>
</dbReference>
<protein>
    <recommendedName>
        <fullName evidence="9">KASH domain-containing protein</fullName>
    </recommendedName>
</protein>
<feature type="region of interest" description="Disordered" evidence="8">
    <location>
        <begin position="1"/>
        <end position="61"/>
    </location>
</feature>
<keyword evidence="3" id="KW-0812">Transmembrane</keyword>
<dbReference type="GO" id="GO:0048471">
    <property type="term" value="C:perinuclear region of cytoplasm"/>
    <property type="evidence" value="ECO:0007669"/>
    <property type="project" value="TreeGrafter"/>
</dbReference>
<dbReference type="GO" id="GO:0031965">
    <property type="term" value="C:nuclear membrane"/>
    <property type="evidence" value="ECO:0007669"/>
    <property type="project" value="UniProtKB-SubCell"/>
</dbReference>
<reference evidence="10" key="1">
    <citation type="submission" date="2021-12" db="EMBL/GenBank/DDBJ databases">
        <authorList>
            <person name="King R."/>
        </authorList>
    </citation>
    <scope>NUCLEOTIDE SEQUENCE</scope>
</reference>
<feature type="compositionally biased region" description="Acidic residues" evidence="8">
    <location>
        <begin position="38"/>
        <end position="48"/>
    </location>
</feature>
<gene>
    <name evidence="10" type="ORF">MELIAE_LOCUS11208</name>
</gene>
<organism evidence="10 11">
    <name type="scientific">Brassicogethes aeneus</name>
    <name type="common">Rape pollen beetle</name>
    <name type="synonym">Meligethes aeneus</name>
    <dbReference type="NCBI Taxonomy" id="1431903"/>
    <lineage>
        <taxon>Eukaryota</taxon>
        <taxon>Metazoa</taxon>
        <taxon>Ecdysozoa</taxon>
        <taxon>Arthropoda</taxon>
        <taxon>Hexapoda</taxon>
        <taxon>Insecta</taxon>
        <taxon>Pterygota</taxon>
        <taxon>Neoptera</taxon>
        <taxon>Endopterygota</taxon>
        <taxon>Coleoptera</taxon>
        <taxon>Polyphaga</taxon>
        <taxon>Cucujiformia</taxon>
        <taxon>Nitidulidae</taxon>
        <taxon>Meligethinae</taxon>
        <taxon>Brassicogethes</taxon>
    </lineage>
</organism>
<name>A0A9P0FNX7_BRAAE</name>
<dbReference type="GO" id="GO:0019894">
    <property type="term" value="F:kinesin binding"/>
    <property type="evidence" value="ECO:0007669"/>
    <property type="project" value="TreeGrafter"/>
</dbReference>
<keyword evidence="4" id="KW-1133">Transmembrane helix</keyword>
<evidence type="ECO:0000256" key="3">
    <source>
        <dbReference type="ARBA" id="ARBA00022692"/>
    </source>
</evidence>
<evidence type="ECO:0000256" key="2">
    <source>
        <dbReference type="ARBA" id="ARBA00008619"/>
    </source>
</evidence>
<evidence type="ECO:0000259" key="9">
    <source>
        <dbReference type="SMART" id="SM01249"/>
    </source>
</evidence>
<feature type="coiled-coil region" evidence="7">
    <location>
        <begin position="705"/>
        <end position="732"/>
    </location>
</feature>
<dbReference type="PANTHER" id="PTHR21524:SF5">
    <property type="entry name" value="SPECTRIN REPEAT CONTAINING NUCLEAR ENVELOPE PROTEIN 2"/>
    <property type="match status" value="1"/>
</dbReference>